<comment type="caution">
    <text evidence="2">The sequence shown here is derived from an EMBL/GenBank/DDBJ whole genome shotgun (WGS) entry which is preliminary data.</text>
</comment>
<proteinExistence type="predicted"/>
<dbReference type="InterPro" id="IPR022542">
    <property type="entry name" value="FOCAD/RST1_DUF3730"/>
</dbReference>
<dbReference type="Pfam" id="PF12530">
    <property type="entry name" value="DUF3730"/>
    <property type="match status" value="2"/>
</dbReference>
<feature type="domain" description="DUF3730" evidence="1">
    <location>
        <begin position="82"/>
        <end position="360"/>
    </location>
</feature>
<evidence type="ECO:0000259" key="1">
    <source>
        <dbReference type="Pfam" id="PF12530"/>
    </source>
</evidence>
<dbReference type="PANTHER" id="PTHR16212">
    <property type="entry name" value="FOCADHESIN FAMILY MEMBER"/>
    <property type="match status" value="1"/>
</dbReference>
<keyword evidence="3" id="KW-1185">Reference proteome</keyword>
<dbReference type="InterPro" id="IPR045163">
    <property type="entry name" value="Focadhesin/RST1"/>
</dbReference>
<dbReference type="EMBL" id="CAMGYJ010000008">
    <property type="protein sequence ID" value="CAI0455067.1"/>
    <property type="molecule type" value="Genomic_DNA"/>
</dbReference>
<reference evidence="2" key="1">
    <citation type="submission" date="2022-08" db="EMBL/GenBank/DDBJ databases">
        <authorList>
            <person name="Gutierrez-Valencia J."/>
        </authorList>
    </citation>
    <scope>NUCLEOTIDE SEQUENCE</scope>
</reference>
<name>A0AAV0N9G7_9ROSI</name>
<evidence type="ECO:0000313" key="3">
    <source>
        <dbReference type="Proteomes" id="UP001154282"/>
    </source>
</evidence>
<dbReference type="GO" id="GO:0060147">
    <property type="term" value="P:regulation of post-transcriptional gene silencing"/>
    <property type="evidence" value="ECO:0007669"/>
    <property type="project" value="InterPro"/>
</dbReference>
<feature type="domain" description="DUF3730" evidence="1">
    <location>
        <begin position="551"/>
        <end position="762"/>
    </location>
</feature>
<dbReference type="PANTHER" id="PTHR16212:SF4">
    <property type="entry name" value="FOCADHESIN"/>
    <property type="match status" value="1"/>
</dbReference>
<protein>
    <recommendedName>
        <fullName evidence="1">DUF3730 domain-containing protein</fullName>
    </recommendedName>
</protein>
<sequence length="1848" mass="204259">MDAYAPLLEKTKVPQPSLQKFAVVSIFSKLRSPPGYLDSDSEPGREAISQCLQSRSPAVVDQAVRELCRFVSDSKLDLSRGLLELQSALEGTDEKFVGLFVKGIGFLVRLGFEKSHGSWRFASPENHPFVKVLLSRSEVQSDLVQQVLLFMAKSRGLGMDEVCAFLRPLLNFSVLRLPFSDSSSSLFARRLISSVASCCCSFPNEGIAILKLLIDCLKYLPHKTSDELRNSYYFIECTADAYVVVLRHAIETGLSVGKAQLLGVELSETVLALLACFHGRSGGSEAIYELLKRLFVVQKDLGLEFIPELSATLLSLSIALAQSELEHEQLSVVKLLIFLLRWKKENGYSVSLIQPALSEELILMCPVLNLMSSASKPVKAAVADLVSMVESCIVQLLKEPKTEVGMSWKFPHTSTLGTIIYRLLQHLWFQEKFSKSTLCYMDLVSVAETYNEEKKKLGPSDWVSQVRDYCLRVVDKRKSSLPLSQFEGVSLTEIAPLLSAAGAVLVIHQSLGNIAIDLLAAIGTMDPKQGVGLLLAVLFYINIFTRKDVNYQNILPQILTVLPSLAAHNVMVPFIIQTITPMLQKPGKQVLYATGTRLLYQTWAMNDRAFGSLQAAILPKGFAEFKSERITCISLAASIRDVCQKNPDRGVDLILSVSTCIESQDPTIQALGFQGLAHLCEADVVDFYTAWDVIAKDVLDYLVDPVLAQSLCFLLRWGAVDAELYLEASTNVLQILWVVAVTSHINHVEQWTKARASAFEALSQYEVPHLQNAIPDFKKDNTSLLFSETNHDVLRAMEGLEVKIIGHDHLTRRRLVKEKRVARSKIEKLLDVLPRAIFPSESKGNVGQLPGAALLLLSFTPKEVIKRGLVNVALDVHAKYENALAEIAGSLHLSRNTFVALLSLESWKSFMHRWMSANVSSLDAKAATIGVDRISKAANDILKSAMKLAEASLPRSAENIALAVGALCAVLPTSAHTVKSTASKFLLNWLFQHDHEHRQWSAAISLGLTSTGLHVTDHKQKYENINGLLEVLYASRSTLVKGACGVGLGFSCEDLLSRVDESDDKEKENYRMQELDLLSRIVRALLLMISPLSEASHDLMVGLSACLPLGNSGSRLDLSSKFLVEKSVEFGEDVWGVAGLVLGLGFSVGAIYKAGAYDAILKIKDLIISWIPHVDFSPLNSSFLGEELDKVLSVGSSLILPNILAFCLKVELMNHDQLDHLLHGYENLIVELLAVKKSGTFHQSLLAASCIGAGSLLACILKEGVHPVDGEYIQRLLDLFRKCYTNPHPSMINLGGMLGIVNAMGGAVGILVHDFSSQMRSAYDQDSSHLLGPLLSSPVCEANLTSLVQEMFLVAQNPNDLLIQQNAAWALSFLRNHLWSQESKNIEPTEQSDVDDSRRVSNSFPEDSLVLTLSMWLLNLNFSEAGRFTLVGNAAAALRCLSRAPRLPAVDWGIIIRRCMRYEAQVSQSVPSDSDFERVTLRVECLHFAISHANQFDQLLTFLDELSLLSRFRTLELNLQSCLLSHLAGLIQVFSGSRLLTLLDDVMDFFSSDSSYEACSLVQKRFLRVSCWKGVCECLDEASLDSLECISSIERCMEVLFILLPSSDSAEISDHGPSSSQEWIEAVRCLSKARRDWLSNFLQVPLVSVTEGDFRILKKIHAKSKLARTGSIPFIELGKLKSSLLNSKSDGVWNVLIEVVAALQHADGSVKRQWLVDAVEISCVSTHPSTALRFIGLVSGICCKYMPFLTIDTFTVLSDLPVTLAALLKEPNWEVVAESIASNLFVSLERVHSWVTSRYSLLSTQPIDESEKEIAPFLLRTMHCTCVCLKDFLPLENQLRLANLIFEH</sequence>
<evidence type="ECO:0000313" key="2">
    <source>
        <dbReference type="EMBL" id="CAI0455067.1"/>
    </source>
</evidence>
<dbReference type="Proteomes" id="UP001154282">
    <property type="component" value="Unassembled WGS sequence"/>
</dbReference>
<accession>A0AAV0N9G7</accession>
<gene>
    <name evidence="2" type="ORF">LITE_LOCUS32197</name>
</gene>
<organism evidence="2 3">
    <name type="scientific">Linum tenue</name>
    <dbReference type="NCBI Taxonomy" id="586396"/>
    <lineage>
        <taxon>Eukaryota</taxon>
        <taxon>Viridiplantae</taxon>
        <taxon>Streptophyta</taxon>
        <taxon>Embryophyta</taxon>
        <taxon>Tracheophyta</taxon>
        <taxon>Spermatophyta</taxon>
        <taxon>Magnoliopsida</taxon>
        <taxon>eudicotyledons</taxon>
        <taxon>Gunneridae</taxon>
        <taxon>Pentapetalae</taxon>
        <taxon>rosids</taxon>
        <taxon>fabids</taxon>
        <taxon>Malpighiales</taxon>
        <taxon>Linaceae</taxon>
        <taxon>Linum</taxon>
    </lineage>
</organism>